<dbReference type="AlphaFoldDB" id="A0A4Y8ZL24"/>
<feature type="region of interest" description="Disordered" evidence="1">
    <location>
        <begin position="24"/>
        <end position="106"/>
    </location>
</feature>
<dbReference type="EMBL" id="SPDV01000059">
    <property type="protein sequence ID" value="TFI56674.1"/>
    <property type="molecule type" value="Genomic_DNA"/>
</dbReference>
<name>A0A4Y8ZL24_9SPHN</name>
<dbReference type="RefSeq" id="WP_135090044.1">
    <property type="nucleotide sequence ID" value="NZ_SPDV01000059.1"/>
</dbReference>
<reference evidence="3 4" key="1">
    <citation type="submission" date="2019-03" db="EMBL/GenBank/DDBJ databases">
        <title>Genome sequence of Sphingomonas sp. 17J27-24.</title>
        <authorList>
            <person name="Kim M."/>
            <person name="Maeng S."/>
            <person name="Sathiyaraj S."/>
        </authorList>
    </citation>
    <scope>NUCLEOTIDE SEQUENCE [LARGE SCALE GENOMIC DNA]</scope>
    <source>
        <strain evidence="3 4">17J27-24</strain>
    </source>
</reference>
<evidence type="ECO:0000256" key="2">
    <source>
        <dbReference type="SAM" id="SignalP"/>
    </source>
</evidence>
<protein>
    <recommendedName>
        <fullName evidence="5">RcnB family protein</fullName>
    </recommendedName>
</protein>
<sequence>MRNLLMIAGAAALAVSMPALAEKGGKGGGHGGGHAAKSNGGGHGGKSHGGGHGGGAFKPHKAERQAFRGGGGERHAFRGGGDDRRVVRAERAQRHQPRLVRENRREDRRVRRELRAAVETRRFRDDDRRFAAYGGSCPPGLAKKGNGCLPPGQAKKAFRLGERLERSAFVGYAMPAAYRTFYADTPDNYYRYDDSGYIYRVDRRTDLVSGLVPLLGGGFAVGQPMPAGYDVYNVPIQYRDTWYDTDDAYYRYGDNAIYQVDPQSGVIESIVSLLVGDLNVGQALPAGYDVYNVPLEYRDEYADSDDTLYRYADGNIYQVDAQTQMIQAIVEMLV</sequence>
<feature type="compositionally biased region" description="Basic and acidic residues" evidence="1">
    <location>
        <begin position="60"/>
        <end position="106"/>
    </location>
</feature>
<dbReference type="OrthoDB" id="7408224at2"/>
<keyword evidence="4" id="KW-1185">Reference proteome</keyword>
<evidence type="ECO:0008006" key="5">
    <source>
        <dbReference type="Google" id="ProtNLM"/>
    </source>
</evidence>
<accession>A0A4Y8ZL24</accession>
<feature type="compositionally biased region" description="Gly residues" evidence="1">
    <location>
        <begin position="26"/>
        <end position="56"/>
    </location>
</feature>
<evidence type="ECO:0000313" key="3">
    <source>
        <dbReference type="EMBL" id="TFI56674.1"/>
    </source>
</evidence>
<evidence type="ECO:0000256" key="1">
    <source>
        <dbReference type="SAM" id="MobiDB-lite"/>
    </source>
</evidence>
<organism evidence="3 4">
    <name type="scientific">Sphingomonas parva</name>
    <dbReference type="NCBI Taxonomy" id="2555898"/>
    <lineage>
        <taxon>Bacteria</taxon>
        <taxon>Pseudomonadati</taxon>
        <taxon>Pseudomonadota</taxon>
        <taxon>Alphaproteobacteria</taxon>
        <taxon>Sphingomonadales</taxon>
        <taxon>Sphingomonadaceae</taxon>
        <taxon>Sphingomonas</taxon>
    </lineage>
</organism>
<comment type="caution">
    <text evidence="3">The sequence shown here is derived from an EMBL/GenBank/DDBJ whole genome shotgun (WGS) entry which is preliminary data.</text>
</comment>
<feature type="chain" id="PRO_5021431092" description="RcnB family protein" evidence="2">
    <location>
        <begin position="22"/>
        <end position="334"/>
    </location>
</feature>
<evidence type="ECO:0000313" key="4">
    <source>
        <dbReference type="Proteomes" id="UP000298213"/>
    </source>
</evidence>
<proteinExistence type="predicted"/>
<dbReference type="Proteomes" id="UP000298213">
    <property type="component" value="Unassembled WGS sequence"/>
</dbReference>
<keyword evidence="2" id="KW-0732">Signal</keyword>
<feature type="signal peptide" evidence="2">
    <location>
        <begin position="1"/>
        <end position="21"/>
    </location>
</feature>
<gene>
    <name evidence="3" type="ORF">E2493_18975</name>
</gene>